<feature type="region of interest" description="Disordered" evidence="1">
    <location>
        <begin position="1"/>
        <end position="30"/>
    </location>
</feature>
<dbReference type="Proteomes" id="UP000288805">
    <property type="component" value="Unassembled WGS sequence"/>
</dbReference>
<evidence type="ECO:0000313" key="3">
    <source>
        <dbReference type="EMBL" id="RVW41487.1"/>
    </source>
</evidence>
<dbReference type="AlphaFoldDB" id="A0A438E1C0"/>
<name>A0A438E1C0_VITVI</name>
<dbReference type="EMBL" id="QGNW01001434">
    <property type="protein sequence ID" value="RVW41487.1"/>
    <property type="molecule type" value="Genomic_DNA"/>
</dbReference>
<evidence type="ECO:0000313" key="4">
    <source>
        <dbReference type="Proteomes" id="UP000288805"/>
    </source>
</evidence>
<gene>
    <name evidence="3" type="ORF">CK203_068228</name>
</gene>
<feature type="region of interest" description="Disordered" evidence="1">
    <location>
        <begin position="106"/>
        <end position="130"/>
    </location>
</feature>
<keyword evidence="2" id="KW-0812">Transmembrane</keyword>
<evidence type="ECO:0008006" key="5">
    <source>
        <dbReference type="Google" id="ProtNLM"/>
    </source>
</evidence>
<keyword evidence="2" id="KW-1133">Transmembrane helix</keyword>
<feature type="transmembrane region" description="Helical" evidence="2">
    <location>
        <begin position="164"/>
        <end position="187"/>
    </location>
</feature>
<reference evidence="3 4" key="1">
    <citation type="journal article" date="2018" name="PLoS Genet.">
        <title>Population sequencing reveals clonal diversity and ancestral inbreeding in the grapevine cultivar Chardonnay.</title>
        <authorList>
            <person name="Roach M.J."/>
            <person name="Johnson D.L."/>
            <person name="Bohlmann J."/>
            <person name="van Vuuren H.J."/>
            <person name="Jones S.J."/>
            <person name="Pretorius I.S."/>
            <person name="Schmidt S.A."/>
            <person name="Borneman A.R."/>
        </authorList>
    </citation>
    <scope>NUCLEOTIDE SEQUENCE [LARGE SCALE GENOMIC DNA]</scope>
    <source>
        <strain evidence="4">cv. Chardonnay</strain>
        <tissue evidence="3">Leaf</tissue>
    </source>
</reference>
<comment type="caution">
    <text evidence="3">The sequence shown here is derived from an EMBL/GenBank/DDBJ whole genome shotgun (WGS) entry which is preliminary data.</text>
</comment>
<evidence type="ECO:0000256" key="2">
    <source>
        <dbReference type="SAM" id="Phobius"/>
    </source>
</evidence>
<feature type="compositionally biased region" description="Basic residues" evidence="1">
    <location>
        <begin position="107"/>
        <end position="118"/>
    </location>
</feature>
<keyword evidence="2" id="KW-0472">Membrane</keyword>
<sequence>MDQISSRERDLEVDLGNCSGNTSEEDGGRDPVLGNIQANKLFSRVGSEVWNFDGSVKDENGVNLIKNLVKYGNTADVNEELLIDISSRGEESRENSNLAMKQYVNEKHKKTNSRKPPKPPRPPQGPLLDAADQKFVREISELAMRRRARIERIKEMKKKKAAKASSMSSSSLSAMIITFLFFIIILFQGICSRASSHEGFQGSPEPVVNSRKSLISVQYYKNLPPNESNEPGSNSLNSVEQQVSGLKKILHRVYG</sequence>
<organism evidence="3 4">
    <name type="scientific">Vitis vinifera</name>
    <name type="common">Grape</name>
    <dbReference type="NCBI Taxonomy" id="29760"/>
    <lineage>
        <taxon>Eukaryota</taxon>
        <taxon>Viridiplantae</taxon>
        <taxon>Streptophyta</taxon>
        <taxon>Embryophyta</taxon>
        <taxon>Tracheophyta</taxon>
        <taxon>Spermatophyta</taxon>
        <taxon>Magnoliopsida</taxon>
        <taxon>eudicotyledons</taxon>
        <taxon>Gunneridae</taxon>
        <taxon>Pentapetalae</taxon>
        <taxon>rosids</taxon>
        <taxon>Vitales</taxon>
        <taxon>Vitaceae</taxon>
        <taxon>Viteae</taxon>
        <taxon>Vitis</taxon>
    </lineage>
</organism>
<dbReference type="PANTHER" id="PTHR34188:SF5">
    <property type="entry name" value="OS05G0131900 PROTEIN"/>
    <property type="match status" value="1"/>
</dbReference>
<protein>
    <recommendedName>
        <fullName evidence="5">Transmembrane protein</fullName>
    </recommendedName>
</protein>
<feature type="compositionally biased region" description="Basic and acidic residues" evidence="1">
    <location>
        <begin position="1"/>
        <end position="12"/>
    </location>
</feature>
<dbReference type="PANTHER" id="PTHR34188">
    <property type="entry name" value="OS01G0299500 PROTEIN"/>
    <property type="match status" value="1"/>
</dbReference>
<accession>A0A438E1C0</accession>
<evidence type="ECO:0000256" key="1">
    <source>
        <dbReference type="SAM" id="MobiDB-lite"/>
    </source>
</evidence>
<proteinExistence type="predicted"/>